<dbReference type="GO" id="GO:0046872">
    <property type="term" value="F:metal ion binding"/>
    <property type="evidence" value="ECO:0007669"/>
    <property type="project" value="UniProtKB-KW"/>
</dbReference>
<evidence type="ECO:0000256" key="7">
    <source>
        <dbReference type="SAM" id="SignalP"/>
    </source>
</evidence>
<feature type="region of interest" description="Disordered" evidence="6">
    <location>
        <begin position="228"/>
        <end position="249"/>
    </location>
</feature>
<evidence type="ECO:0000256" key="6">
    <source>
        <dbReference type="SAM" id="MobiDB-lite"/>
    </source>
</evidence>
<evidence type="ECO:0000313" key="10">
    <source>
        <dbReference type="EMBL" id="GBF94228.1"/>
    </source>
</evidence>
<dbReference type="Gene3D" id="3.10.170.10">
    <property type="match status" value="1"/>
</dbReference>
<evidence type="ECO:0000313" key="11">
    <source>
        <dbReference type="Proteomes" id="UP000247498"/>
    </source>
</evidence>
<dbReference type="InterPro" id="IPR050728">
    <property type="entry name" value="Zinc_Metalloprotease_M4"/>
</dbReference>
<feature type="region of interest" description="Disordered" evidence="6">
    <location>
        <begin position="291"/>
        <end position="314"/>
    </location>
</feature>
<keyword evidence="1" id="KW-0645">Protease</keyword>
<dbReference type="OrthoDB" id="2962374at2759"/>
<feature type="chain" id="PRO_5016171830" evidence="7">
    <location>
        <begin position="23"/>
        <end position="866"/>
    </location>
</feature>
<gene>
    <name evidence="10" type="ORF">Rsub_06498</name>
</gene>
<keyword evidence="7" id="KW-0732">Signal</keyword>
<keyword evidence="11" id="KW-1185">Reference proteome</keyword>
<feature type="compositionally biased region" description="Low complexity" evidence="6">
    <location>
        <begin position="414"/>
        <end position="428"/>
    </location>
</feature>
<feature type="region of interest" description="Disordered" evidence="6">
    <location>
        <begin position="404"/>
        <end position="428"/>
    </location>
</feature>
<dbReference type="Pfam" id="PF02868">
    <property type="entry name" value="Peptidase_M4_C"/>
    <property type="match status" value="1"/>
</dbReference>
<sequence>MHWARRASLLALLCLLAGSAQAFVGDARVVHAAKDAAWGEDSFAPAEQQQGWVNERGPAPSARARARRQPRPQRGNGADGQPATPPASDGGGAFTCQPYAPGTDALPANATLVRRFALDAPARLPGDHPSVAAPTAAEVIALLASRFGVPEASLRLDSKRGVDADTTDALGMRHVRLEQVEQYMGEWFGVEYGALTVHLRPVQGGGSVEAYLVTGGFIDDVAARLGAGSRRGGPGPPAAAAGAPPGAQAYTAPDAAAAARLIWDAAVGGGGGAPRGAGRRARHGLLASRKAAREAAARAEEEDEAADAEEPAGARGDPERVIYCAADGSCYPVWRQPVFVPAGYLSRDAPKELHVYVSAADGRVVARHDRLRTWGRRARAGRLVGGGAGGFAPDEAYEGRLLRAEGDGDGAGPGPAAATGPPAASAPAPSLLPASAYAAPRSAAPESAAAADAINRALRERYDGPAIKPTRGVGQTLYSGVVPLDTAEVTRLSRRGSKVVEGYILTDLSRLGLRTYDLGGREEPARDGSAQGMLVTDRRNQWGNGRTSDRKTAAADAHWGMGVVFDYYLQRHGRLGIDGKGTPTYGRTHLGRRLDDAYWTDNHVTYGDGSRDPGRIDTSCEGLPPLVTLDIIGHEMAHGVIESSAQLAYTYSFGALNEATADIMSVCAQDFAYTNGNTTRPASFFPGDQMFSPSCAQPFIRSMVNPAVDGKSWSCWHPSFDASWVPQPQPQPQQPAGGDGAQAGGAGGAKSEYCYVDIHWSSGPANRAFWLVSKGLGCGGGGKPAALGIRKACDVWYRALTSYFTPVTDYYEARTATVRAARDLFEGLEADAVSAAWDAVGAPSGADGGGPACEPQYATDRAACGV</sequence>
<dbReference type="EMBL" id="BDRX01000049">
    <property type="protein sequence ID" value="GBF94228.1"/>
    <property type="molecule type" value="Genomic_DNA"/>
</dbReference>
<evidence type="ECO:0000256" key="3">
    <source>
        <dbReference type="ARBA" id="ARBA00022801"/>
    </source>
</evidence>
<accession>A0A2V0P2Y4</accession>
<dbReference type="GO" id="GO:0004222">
    <property type="term" value="F:metalloendopeptidase activity"/>
    <property type="evidence" value="ECO:0007669"/>
    <property type="project" value="InterPro"/>
</dbReference>
<evidence type="ECO:0000259" key="8">
    <source>
        <dbReference type="Pfam" id="PF01447"/>
    </source>
</evidence>
<feature type="domain" description="Peptidase M4 C-terminal" evidence="9">
    <location>
        <begin position="645"/>
        <end position="841"/>
    </location>
</feature>
<feature type="region of interest" description="Disordered" evidence="6">
    <location>
        <begin position="724"/>
        <end position="745"/>
    </location>
</feature>
<keyword evidence="2" id="KW-0479">Metal-binding</keyword>
<dbReference type="STRING" id="307507.A0A2V0P2Y4"/>
<dbReference type="PANTHER" id="PTHR33794:SF1">
    <property type="entry name" value="BACILLOLYSIN"/>
    <property type="match status" value="1"/>
</dbReference>
<feature type="compositionally biased region" description="Acidic residues" evidence="6">
    <location>
        <begin position="300"/>
        <end position="310"/>
    </location>
</feature>
<dbReference type="GO" id="GO:0006508">
    <property type="term" value="P:proteolysis"/>
    <property type="evidence" value="ECO:0007669"/>
    <property type="project" value="UniProtKB-KW"/>
</dbReference>
<feature type="domain" description="Peptidase M4" evidence="8">
    <location>
        <begin position="472"/>
        <end position="642"/>
    </location>
</feature>
<dbReference type="Pfam" id="PF01447">
    <property type="entry name" value="Peptidase_M4"/>
    <property type="match status" value="1"/>
</dbReference>
<organism evidence="10 11">
    <name type="scientific">Raphidocelis subcapitata</name>
    <dbReference type="NCBI Taxonomy" id="307507"/>
    <lineage>
        <taxon>Eukaryota</taxon>
        <taxon>Viridiplantae</taxon>
        <taxon>Chlorophyta</taxon>
        <taxon>core chlorophytes</taxon>
        <taxon>Chlorophyceae</taxon>
        <taxon>CS clade</taxon>
        <taxon>Sphaeropleales</taxon>
        <taxon>Selenastraceae</taxon>
        <taxon>Raphidocelis</taxon>
    </lineage>
</organism>
<keyword evidence="5" id="KW-0482">Metalloprotease</keyword>
<evidence type="ECO:0000259" key="9">
    <source>
        <dbReference type="Pfam" id="PF02868"/>
    </source>
</evidence>
<evidence type="ECO:0000256" key="4">
    <source>
        <dbReference type="ARBA" id="ARBA00022833"/>
    </source>
</evidence>
<name>A0A2V0P2Y4_9CHLO</name>
<feature type="signal peptide" evidence="7">
    <location>
        <begin position="1"/>
        <end position="22"/>
    </location>
</feature>
<dbReference type="SUPFAM" id="SSF55486">
    <property type="entry name" value="Metalloproteases ('zincins'), catalytic domain"/>
    <property type="match status" value="1"/>
</dbReference>
<dbReference type="Proteomes" id="UP000247498">
    <property type="component" value="Unassembled WGS sequence"/>
</dbReference>
<reference evidence="10 11" key="1">
    <citation type="journal article" date="2018" name="Sci. Rep.">
        <title>Raphidocelis subcapitata (=Pseudokirchneriella subcapitata) provides an insight into genome evolution and environmental adaptations in the Sphaeropleales.</title>
        <authorList>
            <person name="Suzuki S."/>
            <person name="Yamaguchi H."/>
            <person name="Nakajima N."/>
            <person name="Kawachi M."/>
        </authorList>
    </citation>
    <scope>NUCLEOTIDE SEQUENCE [LARGE SCALE GENOMIC DNA]</scope>
    <source>
        <strain evidence="10 11">NIES-35</strain>
    </source>
</reference>
<dbReference type="InterPro" id="IPR001570">
    <property type="entry name" value="Peptidase_M4_C_domain"/>
</dbReference>
<dbReference type="InterPro" id="IPR013856">
    <property type="entry name" value="Peptidase_M4_domain"/>
</dbReference>
<feature type="region of interest" description="Disordered" evidence="6">
    <location>
        <begin position="42"/>
        <end position="99"/>
    </location>
</feature>
<protein>
    <submittedName>
        <fullName evidence="10">Peptidase</fullName>
    </submittedName>
</protein>
<feature type="compositionally biased region" description="Low complexity" evidence="6">
    <location>
        <begin position="238"/>
        <end position="249"/>
    </location>
</feature>
<evidence type="ECO:0000256" key="5">
    <source>
        <dbReference type="ARBA" id="ARBA00023049"/>
    </source>
</evidence>
<evidence type="ECO:0000256" key="2">
    <source>
        <dbReference type="ARBA" id="ARBA00022723"/>
    </source>
</evidence>
<dbReference type="PANTHER" id="PTHR33794">
    <property type="entry name" value="BACILLOLYSIN"/>
    <property type="match status" value="1"/>
</dbReference>
<proteinExistence type="predicted"/>
<keyword evidence="4" id="KW-0862">Zinc</keyword>
<dbReference type="InterPro" id="IPR027268">
    <property type="entry name" value="Peptidase_M4/M1_CTD_sf"/>
</dbReference>
<evidence type="ECO:0000256" key="1">
    <source>
        <dbReference type="ARBA" id="ARBA00022670"/>
    </source>
</evidence>
<keyword evidence="3" id="KW-0378">Hydrolase</keyword>
<dbReference type="AlphaFoldDB" id="A0A2V0P2Y4"/>
<dbReference type="CDD" id="cd09597">
    <property type="entry name" value="M4_TLP"/>
    <property type="match status" value="1"/>
</dbReference>
<dbReference type="Gene3D" id="1.10.390.10">
    <property type="entry name" value="Neutral Protease Domain 2"/>
    <property type="match status" value="1"/>
</dbReference>
<dbReference type="InParanoid" id="A0A2V0P2Y4"/>
<comment type="caution">
    <text evidence="10">The sequence shown here is derived from an EMBL/GenBank/DDBJ whole genome shotgun (WGS) entry which is preliminary data.</text>
</comment>